<dbReference type="PIRSF" id="PIRSF001563">
    <property type="entry name" value="Folylpolyglu_synth"/>
    <property type="match status" value="1"/>
</dbReference>
<dbReference type="AlphaFoldDB" id="A0A2N0ZK45"/>
<evidence type="ECO:0000256" key="11">
    <source>
        <dbReference type="ARBA" id="ARBA00022741"/>
    </source>
</evidence>
<comment type="pathway">
    <text evidence="3">Cofactor biosynthesis; tetrahydrofolylpolyglutamate biosynthesis.</text>
</comment>
<dbReference type="PROSITE" id="PS01011">
    <property type="entry name" value="FOLYLPOLYGLU_SYNT_1"/>
    <property type="match status" value="1"/>
</dbReference>
<dbReference type="SUPFAM" id="SSF53244">
    <property type="entry name" value="MurD-like peptide ligases, peptide-binding domain"/>
    <property type="match status" value="1"/>
</dbReference>
<dbReference type="PROSITE" id="PS01012">
    <property type="entry name" value="FOLYLPOLYGLU_SYNT_2"/>
    <property type="match status" value="1"/>
</dbReference>
<evidence type="ECO:0000256" key="9">
    <source>
        <dbReference type="ARBA" id="ARBA00022598"/>
    </source>
</evidence>
<evidence type="ECO:0000313" key="22">
    <source>
        <dbReference type="Proteomes" id="UP000233343"/>
    </source>
</evidence>
<evidence type="ECO:0000313" key="21">
    <source>
        <dbReference type="EMBL" id="PKG29881.1"/>
    </source>
</evidence>
<dbReference type="FunFam" id="3.40.1190.10:FF:000004">
    <property type="entry name" value="Dihydrofolate synthase/folylpolyglutamate synthase"/>
    <property type="match status" value="1"/>
</dbReference>
<dbReference type="GO" id="GO:0004326">
    <property type="term" value="F:tetrahydrofolylpolyglutamate synthase activity"/>
    <property type="evidence" value="ECO:0007669"/>
    <property type="project" value="UniProtKB-EC"/>
</dbReference>
<accession>A0A2N0ZK45</accession>
<keyword evidence="10" id="KW-0479">Metal-binding</keyword>
<evidence type="ECO:0000256" key="5">
    <source>
        <dbReference type="ARBA" id="ARBA00011245"/>
    </source>
</evidence>
<evidence type="ECO:0000256" key="7">
    <source>
        <dbReference type="ARBA" id="ARBA00013025"/>
    </source>
</evidence>
<evidence type="ECO:0000256" key="8">
    <source>
        <dbReference type="ARBA" id="ARBA00019357"/>
    </source>
</evidence>
<dbReference type="Pfam" id="PF02875">
    <property type="entry name" value="Mur_ligase_C"/>
    <property type="match status" value="1"/>
</dbReference>
<dbReference type="PANTHER" id="PTHR11136">
    <property type="entry name" value="FOLYLPOLYGLUTAMATE SYNTHASE-RELATED"/>
    <property type="match status" value="1"/>
</dbReference>
<dbReference type="EC" id="6.3.2.17" evidence="7"/>
<comment type="catalytic activity">
    <reaction evidence="16">
        <text>(6S)-5,6,7,8-tetrahydrofolyl-(gamma-L-Glu)(n) + L-glutamate + ATP = (6S)-5,6,7,8-tetrahydrofolyl-(gamma-L-Glu)(n+1) + ADP + phosphate + H(+)</text>
        <dbReference type="Rhea" id="RHEA:10580"/>
        <dbReference type="Rhea" id="RHEA-COMP:14738"/>
        <dbReference type="Rhea" id="RHEA-COMP:14740"/>
        <dbReference type="ChEBI" id="CHEBI:15378"/>
        <dbReference type="ChEBI" id="CHEBI:29985"/>
        <dbReference type="ChEBI" id="CHEBI:30616"/>
        <dbReference type="ChEBI" id="CHEBI:43474"/>
        <dbReference type="ChEBI" id="CHEBI:141005"/>
        <dbReference type="ChEBI" id="CHEBI:456216"/>
        <dbReference type="EC" id="6.3.2.17"/>
    </reaction>
</comment>
<proteinExistence type="inferred from homology"/>
<reference evidence="21 22" key="1">
    <citation type="journal article" date="2010" name="Int. J. Syst. Evol. Microbiol.">
        <title>Bacillus horneckiae sp. nov., isolated from a spacecraft-assembly clean room.</title>
        <authorList>
            <person name="Vaishampayan P."/>
            <person name="Probst A."/>
            <person name="Krishnamurthi S."/>
            <person name="Ghosh S."/>
            <person name="Osman S."/>
            <person name="McDowall A."/>
            <person name="Ruckmani A."/>
            <person name="Mayilraj S."/>
            <person name="Venkateswaran K."/>
        </authorList>
    </citation>
    <scope>NUCLEOTIDE SEQUENCE [LARGE SCALE GENOMIC DNA]</scope>
    <source>
        <strain evidence="22">1PO1SC</strain>
    </source>
</reference>
<dbReference type="PANTHER" id="PTHR11136:SF0">
    <property type="entry name" value="DIHYDROFOLATE SYNTHETASE-RELATED"/>
    <property type="match status" value="1"/>
</dbReference>
<dbReference type="NCBIfam" id="TIGR01499">
    <property type="entry name" value="folC"/>
    <property type="match status" value="1"/>
</dbReference>
<evidence type="ECO:0000256" key="4">
    <source>
        <dbReference type="ARBA" id="ARBA00008276"/>
    </source>
</evidence>
<keyword evidence="22" id="KW-1185">Reference proteome</keyword>
<comment type="caution">
    <text evidence="21">The sequence shown here is derived from an EMBL/GenBank/DDBJ whole genome shotgun (WGS) entry which is preliminary data.</text>
</comment>
<evidence type="ECO:0000256" key="16">
    <source>
        <dbReference type="ARBA" id="ARBA00047493"/>
    </source>
</evidence>
<name>A0A2N0ZK45_9BACI</name>
<dbReference type="Proteomes" id="UP000233343">
    <property type="component" value="Unassembled WGS sequence"/>
</dbReference>
<dbReference type="InterPro" id="IPR036615">
    <property type="entry name" value="Mur_ligase_C_dom_sf"/>
</dbReference>
<dbReference type="InterPro" id="IPR004101">
    <property type="entry name" value="Mur_ligase_C"/>
</dbReference>
<dbReference type="EC" id="6.3.2.12" evidence="6"/>
<comment type="subunit">
    <text evidence="5">Monomer.</text>
</comment>
<evidence type="ECO:0000256" key="13">
    <source>
        <dbReference type="ARBA" id="ARBA00022842"/>
    </source>
</evidence>
<evidence type="ECO:0000256" key="1">
    <source>
        <dbReference type="ARBA" id="ARBA00001946"/>
    </source>
</evidence>
<evidence type="ECO:0000256" key="3">
    <source>
        <dbReference type="ARBA" id="ARBA00005150"/>
    </source>
</evidence>
<feature type="domain" description="Mur ligase central" evidence="20">
    <location>
        <begin position="46"/>
        <end position="273"/>
    </location>
</feature>
<dbReference type="GO" id="GO:0005524">
    <property type="term" value="F:ATP binding"/>
    <property type="evidence" value="ECO:0007669"/>
    <property type="project" value="UniProtKB-KW"/>
</dbReference>
<feature type="domain" description="Mur ligase C-terminal" evidence="19">
    <location>
        <begin position="301"/>
        <end position="418"/>
    </location>
</feature>
<protein>
    <recommendedName>
        <fullName evidence="8">Dihydrofolate synthase/folylpolyglutamate synthase</fullName>
        <ecNumber evidence="6">6.3.2.12</ecNumber>
        <ecNumber evidence="7">6.3.2.17</ecNumber>
    </recommendedName>
    <alternativeName>
        <fullName evidence="15">Tetrahydrofolylpolyglutamate synthase</fullName>
    </alternativeName>
</protein>
<comment type="catalytic activity">
    <reaction evidence="17">
        <text>7,8-dihydropteroate + L-glutamate + ATP = 7,8-dihydrofolate + ADP + phosphate + H(+)</text>
        <dbReference type="Rhea" id="RHEA:23584"/>
        <dbReference type="ChEBI" id="CHEBI:15378"/>
        <dbReference type="ChEBI" id="CHEBI:17839"/>
        <dbReference type="ChEBI" id="CHEBI:29985"/>
        <dbReference type="ChEBI" id="CHEBI:30616"/>
        <dbReference type="ChEBI" id="CHEBI:43474"/>
        <dbReference type="ChEBI" id="CHEBI:57451"/>
        <dbReference type="ChEBI" id="CHEBI:456216"/>
        <dbReference type="EC" id="6.3.2.12"/>
    </reaction>
</comment>
<evidence type="ECO:0000256" key="17">
    <source>
        <dbReference type="ARBA" id="ARBA00049161"/>
    </source>
</evidence>
<dbReference type="InterPro" id="IPR018109">
    <property type="entry name" value="Folylpolyglutamate_synth_CS"/>
</dbReference>
<evidence type="ECO:0000256" key="6">
    <source>
        <dbReference type="ARBA" id="ARBA00013023"/>
    </source>
</evidence>
<dbReference type="Gene3D" id="3.40.1190.10">
    <property type="entry name" value="Mur-like, catalytic domain"/>
    <property type="match status" value="1"/>
</dbReference>
<comment type="cofactor">
    <cofactor evidence="1">
        <name>Mg(2+)</name>
        <dbReference type="ChEBI" id="CHEBI:18420"/>
    </cofactor>
</comment>
<dbReference type="GO" id="GO:0046656">
    <property type="term" value="P:folic acid biosynthetic process"/>
    <property type="evidence" value="ECO:0007669"/>
    <property type="project" value="UniProtKB-KW"/>
</dbReference>
<keyword evidence="14" id="KW-0289">Folate biosynthesis</keyword>
<dbReference type="Pfam" id="PF08245">
    <property type="entry name" value="Mur_ligase_M"/>
    <property type="match status" value="1"/>
</dbReference>
<dbReference type="GO" id="GO:0005737">
    <property type="term" value="C:cytoplasm"/>
    <property type="evidence" value="ECO:0007669"/>
    <property type="project" value="TreeGrafter"/>
</dbReference>
<gene>
    <name evidence="21" type="ORF">CWS20_06245</name>
</gene>
<dbReference type="SUPFAM" id="SSF53623">
    <property type="entry name" value="MurD-like peptide ligases, catalytic domain"/>
    <property type="match status" value="1"/>
</dbReference>
<organism evidence="21 22">
    <name type="scientific">Cytobacillus horneckiae</name>
    <dbReference type="NCBI Taxonomy" id="549687"/>
    <lineage>
        <taxon>Bacteria</taxon>
        <taxon>Bacillati</taxon>
        <taxon>Bacillota</taxon>
        <taxon>Bacilli</taxon>
        <taxon>Bacillales</taxon>
        <taxon>Bacillaceae</taxon>
        <taxon>Cytobacillus</taxon>
    </lineage>
</organism>
<keyword evidence="11 18" id="KW-0547">Nucleotide-binding</keyword>
<dbReference type="GO" id="GO:0008841">
    <property type="term" value="F:dihydrofolate synthase activity"/>
    <property type="evidence" value="ECO:0007669"/>
    <property type="project" value="UniProtKB-EC"/>
</dbReference>
<evidence type="ECO:0000259" key="20">
    <source>
        <dbReference type="Pfam" id="PF08245"/>
    </source>
</evidence>
<dbReference type="RefSeq" id="WP_066192069.1">
    <property type="nucleotide sequence ID" value="NZ_JAFDQP010000007.1"/>
</dbReference>
<comment type="pathway">
    <text evidence="2">Cofactor biosynthesis; tetrahydrofolate biosynthesis; 7,8-dihydrofolate from 2-amino-4-hydroxy-6-hydroxymethyl-7,8-dihydropteridine diphosphate and 4-aminobenzoate: step 2/2.</text>
</comment>
<evidence type="ECO:0000256" key="14">
    <source>
        <dbReference type="ARBA" id="ARBA00022909"/>
    </source>
</evidence>
<keyword evidence="9 18" id="KW-0436">Ligase</keyword>
<dbReference type="Gene3D" id="3.90.190.20">
    <property type="entry name" value="Mur ligase, C-terminal domain"/>
    <property type="match status" value="1"/>
</dbReference>
<comment type="similarity">
    <text evidence="4 18">Belongs to the folylpolyglutamate synthase family.</text>
</comment>
<keyword evidence="13" id="KW-0460">Magnesium</keyword>
<evidence type="ECO:0000256" key="10">
    <source>
        <dbReference type="ARBA" id="ARBA00022723"/>
    </source>
</evidence>
<dbReference type="GO" id="GO:0046872">
    <property type="term" value="F:metal ion binding"/>
    <property type="evidence" value="ECO:0007669"/>
    <property type="project" value="UniProtKB-KW"/>
</dbReference>
<evidence type="ECO:0000259" key="19">
    <source>
        <dbReference type="Pfam" id="PF02875"/>
    </source>
</evidence>
<dbReference type="InterPro" id="IPR001645">
    <property type="entry name" value="Folylpolyglutamate_synth"/>
</dbReference>
<evidence type="ECO:0000256" key="18">
    <source>
        <dbReference type="PIRNR" id="PIRNR001563"/>
    </source>
</evidence>
<dbReference type="EMBL" id="PISD01000011">
    <property type="protein sequence ID" value="PKG29881.1"/>
    <property type="molecule type" value="Genomic_DNA"/>
</dbReference>
<dbReference type="InterPro" id="IPR013221">
    <property type="entry name" value="Mur_ligase_cen"/>
</dbReference>
<evidence type="ECO:0000256" key="12">
    <source>
        <dbReference type="ARBA" id="ARBA00022840"/>
    </source>
</evidence>
<keyword evidence="12 18" id="KW-0067">ATP-binding</keyword>
<evidence type="ECO:0000256" key="15">
    <source>
        <dbReference type="ARBA" id="ARBA00030592"/>
    </source>
</evidence>
<dbReference type="InterPro" id="IPR036565">
    <property type="entry name" value="Mur-like_cat_sf"/>
</dbReference>
<sequence length="433" mass="48803">MFTTYEEAIDWIHSRLRLGVKPGLKRMEWMMEKLNHPERRIKAIHIGGTNGKGSTLTYVRSILETEGIMVGSFTSPYIEQFNERISVGGVPIKDEEILKLANDIYPLAVELEGTELGAPTEFEVITAMAIHYFAHIEPVDIALFEVGLGGRLDSTNVIHPLLSIITNIGLDHMQILGDNYKDIAFEKAGIIKQGTPVLTGVKQEEAREVILSAAKEKQSKVYQLGKQFTFEHILSTETGEAFSYKDIFSERDYLEISMPGAHQVENAALAVMAVEFLNQYFSFVISEESMKAGLKKAYWPGRFETVQHNPIMILDGAHNEEGISALCNELEKRYSDRDIHIIFAALADKKLDEMIKQLDKVAKSITFVNFDFPRAADSSELVKISKHDDKAAYTDWKEAVQAKKDTTAKKDILVVTGSLYFISEVKKWMKRNS</sequence>
<evidence type="ECO:0000256" key="2">
    <source>
        <dbReference type="ARBA" id="ARBA00004799"/>
    </source>
</evidence>